<dbReference type="Pfam" id="PF00034">
    <property type="entry name" value="Cytochrom_C"/>
    <property type="match status" value="1"/>
</dbReference>
<name>R7ZTD7_9BACT</name>
<keyword evidence="1 4" id="KW-0349">Heme</keyword>
<dbReference type="InterPro" id="IPR036909">
    <property type="entry name" value="Cyt_c-like_dom_sf"/>
</dbReference>
<dbReference type="PATRIC" id="fig|1288963.3.peg.2206"/>
<keyword evidence="3 4" id="KW-0408">Iron</keyword>
<dbReference type="InterPro" id="IPR012938">
    <property type="entry name" value="Glc/Sorbosone_DH"/>
</dbReference>
<dbReference type="SUPFAM" id="SSF50952">
    <property type="entry name" value="Soluble quinoprotein glucose dehydrogenase"/>
    <property type="match status" value="1"/>
</dbReference>
<sequence>MRIRTVSLVFLALATLIIVPFSCSPKREKVEDLIRIDQVTLAEGERLFDQNCATCHAFDQDGIGPGLGGLTRLVSVDWLRSFIANPTQVIDSGDERGQALFARYQSYMPGFAYLGEEGIDAIIGYMHQFEAKEAATLTRQDSVSNPIPEPIPMSDLVVDLELITQIPPSSEEMPLTRIAKMDYEPLSGELFISDLRGKMYELRGGKPALFLDMEKEMPRFINKPGLATGLGSFAFHPEFSKNGLLYTSHTEQPGSAPADFSYGDSIRSTLQWVVLEWQTDNPNGRPFRGKSRELFRIDMVTGIHGMQELTFNPLARPGDEDYGLLYIGIGDGGSLGAGYLFVSLGATQAWGSIFRIDPRGSNSKNGNYGIPHSNPFVGDVNRLPEIFVHGFRNPHRITWTKAGQILATNIGQGKVESLYMLRPGEDYGWPLREGIWVIDHQIDINQVFQLPENDADWGFTYPVAMYDHDEGNAISGGFEYWGNQVSGLAGKYFFGDIVRGRLFYIETGKLAFGKTVPIFEWRVRLDGEIKTLVELCGTNRVDLRFGRDSTGELYIFTKPDGKVYKLVGSNPR</sequence>
<feature type="domain" description="Cytochrome c" evidence="5">
    <location>
        <begin position="39"/>
        <end position="130"/>
    </location>
</feature>
<dbReference type="Pfam" id="PF07995">
    <property type="entry name" value="GSDH"/>
    <property type="match status" value="1"/>
</dbReference>
<reference evidence="6 7" key="1">
    <citation type="submission" date="2013-02" db="EMBL/GenBank/DDBJ databases">
        <title>A novel strain isolated from Lonar lake, Maharashtra, India.</title>
        <authorList>
            <person name="Singh A."/>
        </authorList>
    </citation>
    <scope>NUCLEOTIDE SEQUENCE [LARGE SCALE GENOMIC DNA]</scope>
    <source>
        <strain evidence="6 7">AK24</strain>
    </source>
</reference>
<dbReference type="Gene3D" id="2.120.10.30">
    <property type="entry name" value="TolB, C-terminal domain"/>
    <property type="match status" value="1"/>
</dbReference>
<dbReference type="PANTHER" id="PTHR19328:SF13">
    <property type="entry name" value="HIPL1 PROTEIN"/>
    <property type="match status" value="1"/>
</dbReference>
<evidence type="ECO:0000256" key="1">
    <source>
        <dbReference type="ARBA" id="ARBA00022617"/>
    </source>
</evidence>
<evidence type="ECO:0000256" key="2">
    <source>
        <dbReference type="ARBA" id="ARBA00022723"/>
    </source>
</evidence>
<keyword evidence="2 4" id="KW-0479">Metal-binding</keyword>
<dbReference type="GO" id="GO:0009055">
    <property type="term" value="F:electron transfer activity"/>
    <property type="evidence" value="ECO:0007669"/>
    <property type="project" value="InterPro"/>
</dbReference>
<dbReference type="AlphaFoldDB" id="R7ZTD7"/>
<dbReference type="EMBL" id="AQHR01000059">
    <property type="protein sequence ID" value="EON77347.1"/>
    <property type="molecule type" value="Genomic_DNA"/>
</dbReference>
<accession>R7ZTD7</accession>
<evidence type="ECO:0000259" key="5">
    <source>
        <dbReference type="PROSITE" id="PS51007"/>
    </source>
</evidence>
<dbReference type="SUPFAM" id="SSF46626">
    <property type="entry name" value="Cytochrome c"/>
    <property type="match status" value="1"/>
</dbReference>
<evidence type="ECO:0000313" key="7">
    <source>
        <dbReference type="Proteomes" id="UP000013909"/>
    </source>
</evidence>
<organism evidence="6 7">
    <name type="scientific">Lunatimonas lonarensis</name>
    <dbReference type="NCBI Taxonomy" id="1232681"/>
    <lineage>
        <taxon>Bacteria</taxon>
        <taxon>Pseudomonadati</taxon>
        <taxon>Bacteroidota</taxon>
        <taxon>Cytophagia</taxon>
        <taxon>Cytophagales</taxon>
        <taxon>Cyclobacteriaceae</taxon>
    </lineage>
</organism>
<dbReference type="InterPro" id="IPR011041">
    <property type="entry name" value="Quinoprot_gluc/sorb_DH_b-prop"/>
</dbReference>
<dbReference type="PROSITE" id="PS51007">
    <property type="entry name" value="CYTC"/>
    <property type="match status" value="1"/>
</dbReference>
<dbReference type="STRING" id="1232681.ADIS_2215"/>
<proteinExistence type="predicted"/>
<evidence type="ECO:0000256" key="3">
    <source>
        <dbReference type="ARBA" id="ARBA00023004"/>
    </source>
</evidence>
<protein>
    <recommendedName>
        <fullName evidence="5">Cytochrome c domain-containing protein</fullName>
    </recommendedName>
</protein>
<dbReference type="PANTHER" id="PTHR19328">
    <property type="entry name" value="HEDGEHOG-INTERACTING PROTEIN"/>
    <property type="match status" value="1"/>
</dbReference>
<comment type="caution">
    <text evidence="6">The sequence shown here is derived from an EMBL/GenBank/DDBJ whole genome shotgun (WGS) entry which is preliminary data.</text>
</comment>
<dbReference type="OrthoDB" id="9770043at2"/>
<dbReference type="Gene3D" id="1.10.760.10">
    <property type="entry name" value="Cytochrome c-like domain"/>
    <property type="match status" value="1"/>
</dbReference>
<evidence type="ECO:0000256" key="4">
    <source>
        <dbReference type="PROSITE-ProRule" id="PRU00433"/>
    </source>
</evidence>
<dbReference type="GO" id="GO:0046872">
    <property type="term" value="F:metal ion binding"/>
    <property type="evidence" value="ECO:0007669"/>
    <property type="project" value="UniProtKB-KW"/>
</dbReference>
<dbReference type="RefSeq" id="WP_010854353.1">
    <property type="nucleotide sequence ID" value="NZ_AQHR01000059.1"/>
</dbReference>
<dbReference type="Proteomes" id="UP000013909">
    <property type="component" value="Unassembled WGS sequence"/>
</dbReference>
<dbReference type="InterPro" id="IPR011042">
    <property type="entry name" value="6-blade_b-propeller_TolB-like"/>
</dbReference>
<dbReference type="GO" id="GO:0020037">
    <property type="term" value="F:heme binding"/>
    <property type="evidence" value="ECO:0007669"/>
    <property type="project" value="InterPro"/>
</dbReference>
<evidence type="ECO:0000313" key="6">
    <source>
        <dbReference type="EMBL" id="EON77347.1"/>
    </source>
</evidence>
<keyword evidence="7" id="KW-1185">Reference proteome</keyword>
<dbReference type="InterPro" id="IPR009056">
    <property type="entry name" value="Cyt_c-like_dom"/>
</dbReference>
<gene>
    <name evidence="6" type="ORF">ADIS_2215</name>
</gene>